<dbReference type="InterPro" id="IPR005224">
    <property type="entry name" value="SfsA"/>
</dbReference>
<protein>
    <recommendedName>
        <fullName evidence="1">Sugar fermentation stimulation protein homolog</fullName>
    </recommendedName>
</protein>
<dbReference type="EMBL" id="CP016379">
    <property type="protein sequence ID" value="AZR72971.1"/>
    <property type="molecule type" value="Genomic_DNA"/>
</dbReference>
<dbReference type="OrthoDB" id="9802365at2"/>
<reference evidence="4 5" key="1">
    <citation type="submission" date="2016-07" db="EMBL/GenBank/DDBJ databases">
        <title>Genome and transcriptome analysis of iron-reducing fermentative bacteria Anoxybacter fermentans.</title>
        <authorList>
            <person name="Zeng X."/>
            <person name="Shao Z."/>
        </authorList>
    </citation>
    <scope>NUCLEOTIDE SEQUENCE [LARGE SCALE GENOMIC DNA]</scope>
    <source>
        <strain evidence="4 5">DY22613</strain>
    </source>
</reference>
<dbReference type="InterPro" id="IPR041465">
    <property type="entry name" value="SfsA_N"/>
</dbReference>
<feature type="domain" description="SfsA N-terminal OB" evidence="3">
    <location>
        <begin position="14"/>
        <end position="79"/>
    </location>
</feature>
<keyword evidence="5" id="KW-1185">Reference proteome</keyword>
<comment type="similarity">
    <text evidence="1">Belongs to the SfsA family.</text>
</comment>
<evidence type="ECO:0000259" key="3">
    <source>
        <dbReference type="Pfam" id="PF17746"/>
    </source>
</evidence>
<evidence type="ECO:0000259" key="2">
    <source>
        <dbReference type="Pfam" id="PF03749"/>
    </source>
</evidence>
<name>A0A3Q9HQ21_9FIRM</name>
<dbReference type="PANTHER" id="PTHR30545">
    <property type="entry name" value="SUGAR FERMENTATION STIMULATION PROTEIN A"/>
    <property type="match status" value="1"/>
</dbReference>
<dbReference type="AlphaFoldDB" id="A0A3Q9HQ21"/>
<dbReference type="GO" id="GO:0003677">
    <property type="term" value="F:DNA binding"/>
    <property type="evidence" value="ECO:0007669"/>
    <property type="project" value="InterPro"/>
</dbReference>
<organism evidence="4 5">
    <name type="scientific">Anoxybacter fermentans</name>
    <dbReference type="NCBI Taxonomy" id="1323375"/>
    <lineage>
        <taxon>Bacteria</taxon>
        <taxon>Bacillati</taxon>
        <taxon>Bacillota</taxon>
        <taxon>Clostridia</taxon>
        <taxon>Halanaerobiales</taxon>
        <taxon>Anoxybacter</taxon>
    </lineage>
</organism>
<dbReference type="CDD" id="cd22359">
    <property type="entry name" value="SfsA-like_bacterial"/>
    <property type="match status" value="1"/>
</dbReference>
<dbReference type="PANTHER" id="PTHR30545:SF2">
    <property type="entry name" value="SUGAR FERMENTATION STIMULATION PROTEIN A"/>
    <property type="match status" value="1"/>
</dbReference>
<dbReference type="InterPro" id="IPR040452">
    <property type="entry name" value="SfsA_C"/>
</dbReference>
<dbReference type="Pfam" id="PF03749">
    <property type="entry name" value="SfsA"/>
    <property type="match status" value="1"/>
</dbReference>
<dbReference type="HAMAP" id="MF_00095">
    <property type="entry name" value="SfsA"/>
    <property type="match status" value="1"/>
</dbReference>
<evidence type="ECO:0000313" key="5">
    <source>
        <dbReference type="Proteomes" id="UP000267250"/>
    </source>
</evidence>
<evidence type="ECO:0000313" key="4">
    <source>
        <dbReference type="EMBL" id="AZR72971.1"/>
    </source>
</evidence>
<proteinExistence type="inferred from homology"/>
<sequence>MYLIKNPTKTGRFIKRLNRFVAKVEVDGQVVKAHVPNSGRMKELLFSGNRVVLEEKSGEGRKTSYDLIMAEYDGYLVSIDSRLPNYLVEEAINKGQLPGFGGLKVERREVSYGDSRLDLKLTGEKEGYCEIKSVTLVKDGIAMFPDAPTSRGARHLRELIRAQKEGFQAFIVFLVQRDDAVAFKPNDETDPEFGTALREAMASGVQVKAYTCRVSERGVEVIREIPVEI</sequence>
<accession>A0A3Q9HQ21</accession>
<dbReference type="Gene3D" id="2.40.50.580">
    <property type="match status" value="1"/>
</dbReference>
<dbReference type="Gene3D" id="3.40.1350.60">
    <property type="match status" value="1"/>
</dbReference>
<dbReference type="Proteomes" id="UP000267250">
    <property type="component" value="Chromosome"/>
</dbReference>
<dbReference type="KEGG" id="aft:BBF96_05920"/>
<dbReference type="RefSeq" id="WP_127016306.1">
    <property type="nucleotide sequence ID" value="NZ_CP016379.1"/>
</dbReference>
<gene>
    <name evidence="1" type="primary">sfsA</name>
    <name evidence="4" type="ORF">BBF96_05920</name>
</gene>
<feature type="domain" description="Sugar fermentation stimulation protein C-terminal" evidence="2">
    <location>
        <begin position="83"/>
        <end position="217"/>
    </location>
</feature>
<evidence type="ECO:0000256" key="1">
    <source>
        <dbReference type="HAMAP-Rule" id="MF_00095"/>
    </source>
</evidence>
<dbReference type="NCBIfam" id="TIGR00230">
    <property type="entry name" value="sfsA"/>
    <property type="match status" value="1"/>
</dbReference>
<dbReference type="Pfam" id="PF17746">
    <property type="entry name" value="SfsA_N"/>
    <property type="match status" value="1"/>
</dbReference>